<dbReference type="OrthoDB" id="8447652at2"/>
<name>A0A2N5XW54_9HYPH</name>
<keyword evidence="1" id="KW-1133">Transmembrane helix</keyword>
<dbReference type="EMBL" id="PKUQ01000001">
    <property type="protein sequence ID" value="PLW78743.1"/>
    <property type="molecule type" value="Genomic_DNA"/>
</dbReference>
<protein>
    <submittedName>
        <fullName evidence="2">Uncharacterized protein</fullName>
    </submittedName>
</protein>
<accession>A0A2N5XW54</accession>
<dbReference type="RefSeq" id="WP_101531828.1">
    <property type="nucleotide sequence ID" value="NZ_JBFHIU010000031.1"/>
</dbReference>
<organism evidence="2 3">
    <name type="scientific">Cohaesibacter celericrescens</name>
    <dbReference type="NCBI Taxonomy" id="2067669"/>
    <lineage>
        <taxon>Bacteria</taxon>
        <taxon>Pseudomonadati</taxon>
        <taxon>Pseudomonadota</taxon>
        <taxon>Alphaproteobacteria</taxon>
        <taxon>Hyphomicrobiales</taxon>
        <taxon>Cohaesibacteraceae</taxon>
    </lineage>
</organism>
<sequence length="169" mass="18616">MADPHIKSEMDWLDYLSVCTYRLGLVLAAPSVLLLPWDTAYPAQQMCFVAAMMCASCLHIYMKSYRLLLQAATWGGLMCAVLGFPMFGLGGAFITLGGLCFKEYFCFKIPGLPAQPLLLAGLWFCLAVNLTVAAQVLAAASALLFLIVSIAKWRMPFHFDIGDKTKYEV</sequence>
<reference evidence="2 3" key="1">
    <citation type="submission" date="2018-01" db="EMBL/GenBank/DDBJ databases">
        <title>The draft genome sequence of Cohaesibacter sp. H1304.</title>
        <authorList>
            <person name="Wang N.-N."/>
            <person name="Du Z.-J."/>
        </authorList>
    </citation>
    <scope>NUCLEOTIDE SEQUENCE [LARGE SCALE GENOMIC DNA]</scope>
    <source>
        <strain evidence="2 3">H1304</strain>
    </source>
</reference>
<evidence type="ECO:0000313" key="3">
    <source>
        <dbReference type="Proteomes" id="UP000234881"/>
    </source>
</evidence>
<feature type="transmembrane region" description="Helical" evidence="1">
    <location>
        <begin position="43"/>
        <end position="62"/>
    </location>
</feature>
<feature type="transmembrane region" description="Helical" evidence="1">
    <location>
        <begin position="117"/>
        <end position="148"/>
    </location>
</feature>
<keyword evidence="1" id="KW-0472">Membrane</keyword>
<keyword evidence="1" id="KW-0812">Transmembrane</keyword>
<proteinExistence type="predicted"/>
<dbReference type="AlphaFoldDB" id="A0A2N5XW54"/>
<evidence type="ECO:0000313" key="2">
    <source>
        <dbReference type="EMBL" id="PLW78743.1"/>
    </source>
</evidence>
<feature type="transmembrane region" description="Helical" evidence="1">
    <location>
        <begin position="74"/>
        <end position="97"/>
    </location>
</feature>
<comment type="caution">
    <text evidence="2">The sequence shown here is derived from an EMBL/GenBank/DDBJ whole genome shotgun (WGS) entry which is preliminary data.</text>
</comment>
<keyword evidence="3" id="KW-1185">Reference proteome</keyword>
<gene>
    <name evidence="2" type="ORF">C0081_00395</name>
</gene>
<dbReference type="Proteomes" id="UP000234881">
    <property type="component" value="Unassembled WGS sequence"/>
</dbReference>
<evidence type="ECO:0000256" key="1">
    <source>
        <dbReference type="SAM" id="Phobius"/>
    </source>
</evidence>
<feature type="transmembrane region" description="Helical" evidence="1">
    <location>
        <begin position="12"/>
        <end position="37"/>
    </location>
</feature>
<dbReference type="InterPro" id="IPR019275">
    <property type="entry name" value="DUF2301"/>
</dbReference>
<dbReference type="Pfam" id="PF10063">
    <property type="entry name" value="DUF2301"/>
    <property type="match status" value="1"/>
</dbReference>